<dbReference type="AlphaFoldDB" id="A0AAD5ECA2"/>
<gene>
    <name evidence="2" type="ORF">K450DRAFT_279524</name>
</gene>
<organism evidence="2 3">
    <name type="scientific">Umbelopsis ramanniana AG</name>
    <dbReference type="NCBI Taxonomy" id="1314678"/>
    <lineage>
        <taxon>Eukaryota</taxon>
        <taxon>Fungi</taxon>
        <taxon>Fungi incertae sedis</taxon>
        <taxon>Mucoromycota</taxon>
        <taxon>Mucoromycotina</taxon>
        <taxon>Umbelopsidomycetes</taxon>
        <taxon>Umbelopsidales</taxon>
        <taxon>Umbelopsidaceae</taxon>
        <taxon>Umbelopsis</taxon>
    </lineage>
</organism>
<evidence type="ECO:0000313" key="2">
    <source>
        <dbReference type="EMBL" id="KAI8580839.1"/>
    </source>
</evidence>
<reference evidence="2" key="2">
    <citation type="journal article" date="2022" name="Proc. Natl. Acad. Sci. U.S.A.">
        <title>Diploid-dominant life cycles characterize the early evolution of Fungi.</title>
        <authorList>
            <person name="Amses K.R."/>
            <person name="Simmons D.R."/>
            <person name="Longcore J.E."/>
            <person name="Mondo S.J."/>
            <person name="Seto K."/>
            <person name="Jeronimo G.H."/>
            <person name="Bonds A.E."/>
            <person name="Quandt C.A."/>
            <person name="Davis W.J."/>
            <person name="Chang Y."/>
            <person name="Federici B.A."/>
            <person name="Kuo A."/>
            <person name="LaButti K."/>
            <person name="Pangilinan J."/>
            <person name="Andreopoulos W."/>
            <person name="Tritt A."/>
            <person name="Riley R."/>
            <person name="Hundley H."/>
            <person name="Johnson J."/>
            <person name="Lipzen A."/>
            <person name="Barry K."/>
            <person name="Lang B.F."/>
            <person name="Cuomo C.A."/>
            <person name="Buchler N.E."/>
            <person name="Grigoriev I.V."/>
            <person name="Spatafora J.W."/>
            <person name="Stajich J.E."/>
            <person name="James T.Y."/>
        </authorList>
    </citation>
    <scope>NUCLEOTIDE SEQUENCE</scope>
    <source>
        <strain evidence="2">AG</strain>
    </source>
</reference>
<accession>A0AAD5ECA2</accession>
<dbReference type="GeneID" id="75918678"/>
<dbReference type="InterPro" id="IPR003347">
    <property type="entry name" value="JmjC_dom"/>
</dbReference>
<dbReference type="RefSeq" id="XP_051445843.1">
    <property type="nucleotide sequence ID" value="XM_051593336.1"/>
</dbReference>
<keyword evidence="3" id="KW-1185">Reference proteome</keyword>
<dbReference type="Pfam" id="PF13621">
    <property type="entry name" value="Cupin_8"/>
    <property type="match status" value="1"/>
</dbReference>
<proteinExistence type="predicted"/>
<dbReference type="PANTHER" id="PTHR12461">
    <property type="entry name" value="HYPOXIA-INDUCIBLE FACTOR 1 ALPHA INHIBITOR-RELATED"/>
    <property type="match status" value="1"/>
</dbReference>
<comment type="caution">
    <text evidence="2">The sequence shown here is derived from an EMBL/GenBank/DDBJ whole genome shotgun (WGS) entry which is preliminary data.</text>
</comment>
<dbReference type="Proteomes" id="UP001206595">
    <property type="component" value="Unassembled WGS sequence"/>
</dbReference>
<reference evidence="2" key="1">
    <citation type="submission" date="2021-06" db="EMBL/GenBank/DDBJ databases">
        <authorList>
            <consortium name="DOE Joint Genome Institute"/>
            <person name="Mondo S.J."/>
            <person name="Amses K.R."/>
            <person name="Simmons D.R."/>
            <person name="Longcore J.E."/>
            <person name="Seto K."/>
            <person name="Alves G.H."/>
            <person name="Bonds A.E."/>
            <person name="Quandt C.A."/>
            <person name="Davis W.J."/>
            <person name="Chang Y."/>
            <person name="Letcher P.M."/>
            <person name="Powell M.J."/>
            <person name="Kuo A."/>
            <person name="Labutti K."/>
            <person name="Pangilinan J."/>
            <person name="Andreopoulos W."/>
            <person name="Tritt A."/>
            <person name="Riley R."/>
            <person name="Hundley H."/>
            <person name="Johnson J."/>
            <person name="Lipzen A."/>
            <person name="Barry K."/>
            <person name="Berbee M.L."/>
            <person name="Buchler N.E."/>
            <person name="Grigoriev I.V."/>
            <person name="Spatafora J.W."/>
            <person name="Stajich J.E."/>
            <person name="James T.Y."/>
        </authorList>
    </citation>
    <scope>NUCLEOTIDE SEQUENCE</scope>
    <source>
        <strain evidence="2">AG</strain>
    </source>
</reference>
<evidence type="ECO:0000313" key="3">
    <source>
        <dbReference type="Proteomes" id="UP001206595"/>
    </source>
</evidence>
<sequence length="349" mass="39967">MFTNELNQSATLPHVQDCQTKHKLHKALRSLVREYQELNGTEVKKYDHTPTPLQMYRECISPGRPAVITGAIDHWYARKGWTNEYLRNRIGDQMITVASTPNGLADALTLDPVSGKEYFAMPYEKKMPFNDFLDIMLGEESEYPHYASLQNSSLTTEYKSLVEDVDPDIPWFTEALGREPDAINFWFGDSRSKTCLHKDPYENCYAVVRGTKTFVLLPPIEYYCVHESSFPCATYVLDANGKLKLEPLSGTMKTPCSPVDPSNPDLERFPRFRYAKPITVTVREGEMLYLPAFWMHQVTQDGEEGVIAVNYWYDLDYQSILYPTVSHLRRLVASVLDDQEDLGESDGED</sequence>
<name>A0AAD5ECA2_UMBRA</name>
<feature type="domain" description="JmjC" evidence="1">
    <location>
        <begin position="145"/>
        <end position="328"/>
    </location>
</feature>
<dbReference type="InterPro" id="IPR041667">
    <property type="entry name" value="Cupin_8"/>
</dbReference>
<dbReference type="InterPro" id="IPR014710">
    <property type="entry name" value="RmlC-like_jellyroll"/>
</dbReference>
<protein>
    <recommendedName>
        <fullName evidence="1">JmjC domain-containing protein</fullName>
    </recommendedName>
</protein>
<dbReference type="PROSITE" id="PS51184">
    <property type="entry name" value="JMJC"/>
    <property type="match status" value="1"/>
</dbReference>
<dbReference type="Gene3D" id="2.60.120.10">
    <property type="entry name" value="Jelly Rolls"/>
    <property type="match status" value="1"/>
</dbReference>
<dbReference type="PANTHER" id="PTHR12461:SF99">
    <property type="entry name" value="BIFUNCTIONAL PEPTIDASE AND (3S)-LYSYL HYDROXYLASE JMJD7"/>
    <property type="match status" value="1"/>
</dbReference>
<dbReference type="SMART" id="SM00558">
    <property type="entry name" value="JmjC"/>
    <property type="match status" value="1"/>
</dbReference>
<dbReference type="EMBL" id="MU620909">
    <property type="protein sequence ID" value="KAI8580839.1"/>
    <property type="molecule type" value="Genomic_DNA"/>
</dbReference>
<evidence type="ECO:0000259" key="1">
    <source>
        <dbReference type="PROSITE" id="PS51184"/>
    </source>
</evidence>
<dbReference type="SUPFAM" id="SSF51197">
    <property type="entry name" value="Clavaminate synthase-like"/>
    <property type="match status" value="1"/>
</dbReference>